<evidence type="ECO:0000313" key="2">
    <source>
        <dbReference type="Proteomes" id="UP001256827"/>
    </source>
</evidence>
<gene>
    <name evidence="1" type="ORF">RGB73_23150</name>
</gene>
<dbReference type="EMBL" id="CP134050">
    <property type="protein sequence ID" value="WNC13564.1"/>
    <property type="molecule type" value="Genomic_DNA"/>
</dbReference>
<keyword evidence="2" id="KW-1185">Reference proteome</keyword>
<dbReference type="Proteomes" id="UP001256827">
    <property type="component" value="Chromosome"/>
</dbReference>
<accession>A0ABY9T123</accession>
<name>A0ABY9T123_BREBE</name>
<evidence type="ECO:0000313" key="1">
    <source>
        <dbReference type="EMBL" id="WNC13564.1"/>
    </source>
</evidence>
<reference evidence="1 2" key="1">
    <citation type="submission" date="2023-09" db="EMBL/GenBank/DDBJ databases">
        <title>Complete Genome and Methylome dissection of Bacillus brevis NEB573 original source of BbsI restriction endonuclease.</title>
        <authorList>
            <person name="Fomenkov A."/>
            <person name="Roberts R.D."/>
        </authorList>
    </citation>
    <scope>NUCLEOTIDE SEQUENCE [LARGE SCALE GENOMIC DNA]</scope>
    <source>
        <strain evidence="1 2">NEB573</strain>
    </source>
</reference>
<sequence length="291" mass="32046">MKAWLFSLAGALLLATVGYGGYLVGAGNQAVLDAKEIAQGRKAVADLSAEVERLNRQVGALPKAVATEKQDMPPALKDQDHLRKMFNATDDKGVGGIEFDLEGQPGSHDYKAVVEAFVETRLQKEMRSMITVSRSVNPRVVLVTTADGAALEISMKKWNNRGQIWSVTGYNELHPQGEPAPDGRYRVLQVADAPADVQEWAGKWEAKSVWVKESLPRGEKTYLLLKSTDSPTDSVEVEEIRFGAEELFVTYQTFEYGETADPALINDRLLIEVDHNAAQGVTFHESYHVGE</sequence>
<dbReference type="RefSeq" id="WP_310765108.1">
    <property type="nucleotide sequence ID" value="NZ_CP134050.1"/>
</dbReference>
<organism evidence="1 2">
    <name type="scientific">Brevibacillus brevis</name>
    <name type="common">Bacillus brevis</name>
    <dbReference type="NCBI Taxonomy" id="1393"/>
    <lineage>
        <taxon>Bacteria</taxon>
        <taxon>Bacillati</taxon>
        <taxon>Bacillota</taxon>
        <taxon>Bacilli</taxon>
        <taxon>Bacillales</taxon>
        <taxon>Paenibacillaceae</taxon>
        <taxon>Brevibacillus</taxon>
    </lineage>
</organism>
<proteinExistence type="predicted"/>
<protein>
    <submittedName>
        <fullName evidence="1">Uncharacterized protein</fullName>
    </submittedName>
</protein>